<evidence type="ECO:0000313" key="14">
    <source>
        <dbReference type="Proteomes" id="UP001225134"/>
    </source>
</evidence>
<dbReference type="SUPFAM" id="SSF109998">
    <property type="entry name" value="Triger factor/SurA peptide-binding domain-like"/>
    <property type="match status" value="1"/>
</dbReference>
<evidence type="ECO:0000256" key="3">
    <source>
        <dbReference type="ARBA" id="ARBA00013194"/>
    </source>
</evidence>
<evidence type="ECO:0000256" key="8">
    <source>
        <dbReference type="ARBA" id="ARBA00029986"/>
    </source>
</evidence>
<sequence>MYKLELLENSAAKVAIEVSGEELKNLKNEMLNEMLEELKNVKIDGFRKGHAPKDVIMKTYKDKIKEELFGKVLNSELKKAFEENNIEVLGQINVENHSITDDKMTVEVTFDVKPNFEVPQYKGLNIEEEPKEITEKDVEDKLNSLVQREKKYVKSEKTVAELNDVANIDFEGFVDGKAFAGGKATNYNLVLGSHSFIDDFEDQIVGHNVNDEFDVNVVFPQEYHSEELKGKPALFKVKLNSIQEEKLPELNDEYAKSKGFDTLEEYKISIKEQLLTEAEKMAKDQKYEKIADKLVNETEMEIPANILKKENENQKNTLVQQLSMQNITLKAYLEMQGKTEEDFEKELEERSRKVLKFNLIIGSIAKIEDIKVEKKDVDAELENMAKAYNMTLEQIIEELTKAKMLENYTNQIAGSIFMNKVKEFLLANN</sequence>
<evidence type="ECO:0000259" key="10">
    <source>
        <dbReference type="Pfam" id="PF00254"/>
    </source>
</evidence>
<dbReference type="SUPFAM" id="SSF54534">
    <property type="entry name" value="FKBP-like"/>
    <property type="match status" value="1"/>
</dbReference>
<dbReference type="Pfam" id="PF00254">
    <property type="entry name" value="FKBP_C"/>
    <property type="match status" value="1"/>
</dbReference>
<dbReference type="PIRSF" id="PIRSF003095">
    <property type="entry name" value="Trigger_factor"/>
    <property type="match status" value="1"/>
</dbReference>
<dbReference type="RefSeq" id="WP_285153119.1">
    <property type="nucleotide sequence ID" value="NZ_JASSPP010000007.1"/>
</dbReference>
<dbReference type="InterPro" id="IPR001179">
    <property type="entry name" value="PPIase_FKBP_dom"/>
</dbReference>
<evidence type="ECO:0000256" key="6">
    <source>
        <dbReference type="ARBA" id="ARBA00023186"/>
    </source>
</evidence>
<dbReference type="InterPro" id="IPR036611">
    <property type="entry name" value="Trigger_fac_ribosome-bd_sf"/>
</dbReference>
<reference evidence="13 14" key="1">
    <citation type="submission" date="2023-06" db="EMBL/GenBank/DDBJ databases">
        <title>Antibody response to the Sneathia vaginalis cytopathogenic toxin A during pregnancy.</title>
        <authorList>
            <person name="Mccoy Z.T."/>
            <person name="Serrano M.G."/>
            <person name="Spaine K."/>
            <person name="Edwards D.J."/>
            <person name="Buck G.A."/>
            <person name="Jefferson K."/>
        </authorList>
    </citation>
    <scope>NUCLEOTIDE SEQUENCE [LARGE SCALE GENOMIC DNA]</scope>
    <source>
        <strain evidence="13 14">CCUG 42621</strain>
    </source>
</reference>
<dbReference type="SUPFAM" id="SSF102735">
    <property type="entry name" value="Trigger factor ribosome-binding domain"/>
    <property type="match status" value="1"/>
</dbReference>
<dbReference type="Pfam" id="PF05697">
    <property type="entry name" value="Trigger_N"/>
    <property type="match status" value="1"/>
</dbReference>
<dbReference type="InterPro" id="IPR008880">
    <property type="entry name" value="Trigger_fac_C"/>
</dbReference>
<evidence type="ECO:0000256" key="4">
    <source>
        <dbReference type="ARBA" id="ARBA00016902"/>
    </source>
</evidence>
<protein>
    <recommendedName>
        <fullName evidence="4 9">Trigger factor</fullName>
        <shortName evidence="9">TF</shortName>
        <ecNumber evidence="3 9">5.2.1.8</ecNumber>
    </recommendedName>
    <alternativeName>
        <fullName evidence="8 9">PPIase</fullName>
    </alternativeName>
</protein>
<comment type="catalytic activity">
    <reaction evidence="1 9">
        <text>[protein]-peptidylproline (omega=180) = [protein]-peptidylproline (omega=0)</text>
        <dbReference type="Rhea" id="RHEA:16237"/>
        <dbReference type="Rhea" id="RHEA-COMP:10747"/>
        <dbReference type="Rhea" id="RHEA-COMP:10748"/>
        <dbReference type="ChEBI" id="CHEBI:83833"/>
        <dbReference type="ChEBI" id="CHEBI:83834"/>
        <dbReference type="EC" id="5.2.1.8"/>
    </reaction>
</comment>
<organism evidence="13 14">
    <name type="scientific">Sneathia sanguinegens</name>
    <dbReference type="NCBI Taxonomy" id="40543"/>
    <lineage>
        <taxon>Bacteria</taxon>
        <taxon>Fusobacteriati</taxon>
        <taxon>Fusobacteriota</taxon>
        <taxon>Fusobacteriia</taxon>
        <taxon>Fusobacteriales</taxon>
        <taxon>Leptotrichiaceae</taxon>
        <taxon>Sneathia</taxon>
    </lineage>
</organism>
<comment type="domain">
    <text evidence="9">Consists of 3 domains; the N-terminus binds the ribosome, the middle domain has PPIase activity, while the C-terminus has intrinsic chaperone activity on its own.</text>
</comment>
<keyword evidence="14" id="KW-1185">Reference proteome</keyword>
<dbReference type="EC" id="5.2.1.8" evidence="3 9"/>
<name>A0ABT7HLH8_9FUSO</name>
<keyword evidence="9" id="KW-0132">Cell division</keyword>
<evidence type="ECO:0000256" key="5">
    <source>
        <dbReference type="ARBA" id="ARBA00023110"/>
    </source>
</evidence>
<dbReference type="InterPro" id="IPR005215">
    <property type="entry name" value="Trig_fac"/>
</dbReference>
<dbReference type="InterPro" id="IPR027304">
    <property type="entry name" value="Trigger_fact/SurA_dom_sf"/>
</dbReference>
<dbReference type="EMBL" id="JASSPP010000007">
    <property type="protein sequence ID" value="MDK9580870.1"/>
    <property type="molecule type" value="Genomic_DNA"/>
</dbReference>
<comment type="caution">
    <text evidence="13">The sequence shown here is derived from an EMBL/GenBank/DDBJ whole genome shotgun (WGS) entry which is preliminary data.</text>
</comment>
<comment type="function">
    <text evidence="9">Involved in protein export. Acts as a chaperone by maintaining the newly synthesized protein in an open conformation. Functions as a peptidyl-prolyl cis-trans isomerase.</text>
</comment>
<dbReference type="Proteomes" id="UP001225134">
    <property type="component" value="Unassembled WGS sequence"/>
</dbReference>
<evidence type="ECO:0000259" key="12">
    <source>
        <dbReference type="Pfam" id="PF05698"/>
    </source>
</evidence>
<dbReference type="InterPro" id="IPR008881">
    <property type="entry name" value="Trigger_fac_ribosome-bd_bac"/>
</dbReference>
<evidence type="ECO:0000256" key="2">
    <source>
        <dbReference type="ARBA" id="ARBA00005464"/>
    </source>
</evidence>
<keyword evidence="6 9" id="KW-0143">Chaperone</keyword>
<comment type="subcellular location">
    <subcellularLocation>
        <location evidence="9">Cytoplasm</location>
    </subcellularLocation>
    <text evidence="9">About half TF is bound to the ribosome near the polypeptide exit tunnel while the other half is free in the cytoplasm.</text>
</comment>
<dbReference type="GO" id="GO:0003755">
    <property type="term" value="F:peptidyl-prolyl cis-trans isomerase activity"/>
    <property type="evidence" value="ECO:0007669"/>
    <property type="project" value="UniProtKB-EC"/>
</dbReference>
<evidence type="ECO:0000256" key="1">
    <source>
        <dbReference type="ARBA" id="ARBA00000971"/>
    </source>
</evidence>
<dbReference type="InterPro" id="IPR046357">
    <property type="entry name" value="PPIase_dom_sf"/>
</dbReference>
<dbReference type="Pfam" id="PF05698">
    <property type="entry name" value="Trigger_C"/>
    <property type="match status" value="1"/>
</dbReference>
<evidence type="ECO:0000259" key="11">
    <source>
        <dbReference type="Pfam" id="PF05697"/>
    </source>
</evidence>
<comment type="similarity">
    <text evidence="2 9">Belongs to the FKBP-type PPIase family. Tig subfamily.</text>
</comment>
<feature type="domain" description="Trigger factor C-terminal" evidence="12">
    <location>
        <begin position="262"/>
        <end position="425"/>
    </location>
</feature>
<evidence type="ECO:0000256" key="7">
    <source>
        <dbReference type="ARBA" id="ARBA00023235"/>
    </source>
</evidence>
<accession>A0ABT7HLH8</accession>
<gene>
    <name evidence="9 13" type="primary">tig</name>
    <name evidence="13" type="ORF">QQA45_04990</name>
</gene>
<feature type="domain" description="Trigger factor ribosome-binding bacterial" evidence="11">
    <location>
        <begin position="3"/>
        <end position="145"/>
    </location>
</feature>
<dbReference type="NCBIfam" id="TIGR00115">
    <property type="entry name" value="tig"/>
    <property type="match status" value="1"/>
</dbReference>
<keyword evidence="9" id="KW-0131">Cell cycle</keyword>
<dbReference type="InterPro" id="IPR037041">
    <property type="entry name" value="Trigger_fac_C_sf"/>
</dbReference>
<evidence type="ECO:0000313" key="13">
    <source>
        <dbReference type="EMBL" id="MDK9580870.1"/>
    </source>
</evidence>
<dbReference type="Gene3D" id="3.30.70.1050">
    <property type="entry name" value="Trigger factor ribosome-binding domain"/>
    <property type="match status" value="1"/>
</dbReference>
<proteinExistence type="inferred from homology"/>
<dbReference type="Gene3D" id="3.10.50.40">
    <property type="match status" value="1"/>
</dbReference>
<evidence type="ECO:0000256" key="9">
    <source>
        <dbReference type="HAMAP-Rule" id="MF_00303"/>
    </source>
</evidence>
<dbReference type="HAMAP" id="MF_00303">
    <property type="entry name" value="Trigger_factor_Tig"/>
    <property type="match status" value="1"/>
</dbReference>
<dbReference type="Gene3D" id="1.10.3120.10">
    <property type="entry name" value="Trigger factor, C-terminal domain"/>
    <property type="match status" value="1"/>
</dbReference>
<keyword evidence="7 9" id="KW-0413">Isomerase</keyword>
<keyword evidence="5 9" id="KW-0697">Rotamase</keyword>
<keyword evidence="9" id="KW-0963">Cytoplasm</keyword>
<feature type="domain" description="PPIase FKBP-type" evidence="10">
    <location>
        <begin position="160"/>
        <end position="239"/>
    </location>
</feature>